<comment type="cofactor">
    <cofactor evidence="1 6 7">
        <name>pyridoxal 5'-phosphate</name>
        <dbReference type="ChEBI" id="CHEBI:597326"/>
    </cofactor>
</comment>
<dbReference type="Proteomes" id="UP001295423">
    <property type="component" value="Unassembled WGS sequence"/>
</dbReference>
<keyword evidence="3" id="KW-0032">Aminotransferase</keyword>
<dbReference type="PANTHER" id="PTHR45744">
    <property type="entry name" value="TYROSINE AMINOTRANSFERASE"/>
    <property type="match status" value="1"/>
</dbReference>
<dbReference type="PIRSF" id="PIRSF000517">
    <property type="entry name" value="Tyr_transaminase"/>
    <property type="match status" value="1"/>
</dbReference>
<feature type="domain" description="Aminotransferase class I/classII large" evidence="9">
    <location>
        <begin position="113"/>
        <end position="485"/>
    </location>
</feature>
<feature type="compositionally biased region" description="Low complexity" evidence="8">
    <location>
        <begin position="12"/>
        <end position="30"/>
    </location>
</feature>
<dbReference type="InterPro" id="IPR005958">
    <property type="entry name" value="TyrNic_aminoTrfase"/>
</dbReference>
<dbReference type="InterPro" id="IPR015422">
    <property type="entry name" value="PyrdxlP-dep_Trfase_small"/>
</dbReference>
<evidence type="ECO:0000256" key="2">
    <source>
        <dbReference type="ARBA" id="ARBA00007441"/>
    </source>
</evidence>
<evidence type="ECO:0000259" key="9">
    <source>
        <dbReference type="Pfam" id="PF00155"/>
    </source>
</evidence>
<comment type="caution">
    <text evidence="10">The sequence shown here is derived from an EMBL/GenBank/DDBJ whole genome shotgun (WGS) entry which is preliminary data.</text>
</comment>
<dbReference type="GO" id="GO:0006572">
    <property type="term" value="P:L-tyrosine catabolic process"/>
    <property type="evidence" value="ECO:0007669"/>
    <property type="project" value="TreeGrafter"/>
</dbReference>
<proteinExistence type="inferred from homology"/>
<dbReference type="InterPro" id="IPR015421">
    <property type="entry name" value="PyrdxlP-dep_Trfase_major"/>
</dbReference>
<feature type="region of interest" description="Disordered" evidence="8">
    <location>
        <begin position="1"/>
        <end position="36"/>
    </location>
</feature>
<protein>
    <recommendedName>
        <fullName evidence="9">Aminotransferase class I/classII large domain-containing protein</fullName>
    </recommendedName>
</protein>
<dbReference type="SUPFAM" id="SSF53383">
    <property type="entry name" value="PLP-dependent transferases"/>
    <property type="match status" value="1"/>
</dbReference>
<name>A0AAD2CW12_9STRA</name>
<sequence length="510" mass="55910">MEGGNRPKNVNKETSNTETETTMMMPSSSNLPFTPKGESYGADINVQFHNAATSTVSGKSAPPRKPLHQEVKPESWVVPTSTKAIRAVNPVTFAFSRLADKVKLGSQRTDGKNPISLANGDPRSASDFGPCTEAMKASVHSMIRDAQQSLGYANACGVSSVRKAIAEHHSYPEHRIEARNVIVTNGCSGALELAFNALLDPGCGVLIPQPSIPMYEMMAESVGATVVKYKLQMDCNWECDLEFLHTAMQHCGNKIRAIVVNNPSSATGAVFSQLHIVQLLEFARIYRLPIIADEVFGDMTYAPSQFFPIAQVAAQLGRQVPVITANGLSKQLMIPGWRAGWVTFHDNVHGSLRELQAGAVRLAELGPGVSTLTQCAIPQLLSKSNEGLNGWKSRLQTSLERQIVFLMTKLSMCDGLVPMAPQGTYYTMVKIKYSVLGMDDWEFASRLLDEENLIVLPGSALGAPNNAFRISFHLPQRSLYEATTRLYNFCQRHASERREAMDTLVEFAMI</sequence>
<dbReference type="InterPro" id="IPR015424">
    <property type="entry name" value="PyrdxlP-dep_Trfase"/>
</dbReference>
<dbReference type="EMBL" id="CAKOGP040001335">
    <property type="protein sequence ID" value="CAJ1945214.1"/>
    <property type="molecule type" value="Genomic_DNA"/>
</dbReference>
<comment type="similarity">
    <text evidence="2 6">Belongs to the class-I pyridoxal-phosphate-dependent aminotransferase family.</text>
</comment>
<dbReference type="Pfam" id="PF00155">
    <property type="entry name" value="Aminotran_1_2"/>
    <property type="match status" value="1"/>
</dbReference>
<dbReference type="CDD" id="cd00609">
    <property type="entry name" value="AAT_like"/>
    <property type="match status" value="1"/>
</dbReference>
<dbReference type="Gene3D" id="3.40.640.10">
    <property type="entry name" value="Type I PLP-dependent aspartate aminotransferase-like (Major domain)"/>
    <property type="match status" value="1"/>
</dbReference>
<evidence type="ECO:0000256" key="5">
    <source>
        <dbReference type="ARBA" id="ARBA00022898"/>
    </source>
</evidence>
<evidence type="ECO:0000256" key="7">
    <source>
        <dbReference type="PIRSR" id="PIRSR000517-1"/>
    </source>
</evidence>
<gene>
    <name evidence="10" type="ORF">CYCCA115_LOCUS9358</name>
</gene>
<evidence type="ECO:0000256" key="6">
    <source>
        <dbReference type="PIRNR" id="PIRNR000517"/>
    </source>
</evidence>
<feature type="modified residue" description="N6-(pyridoxal phosphate)lysine" evidence="7">
    <location>
        <position position="330"/>
    </location>
</feature>
<keyword evidence="5 6" id="KW-0663">Pyridoxal phosphate</keyword>
<dbReference type="AlphaFoldDB" id="A0AAD2CW12"/>
<evidence type="ECO:0000313" key="11">
    <source>
        <dbReference type="Proteomes" id="UP001295423"/>
    </source>
</evidence>
<dbReference type="Gene3D" id="3.90.1150.10">
    <property type="entry name" value="Aspartate Aminotransferase, domain 1"/>
    <property type="match status" value="1"/>
</dbReference>
<dbReference type="PANTHER" id="PTHR45744:SF2">
    <property type="entry name" value="TYROSINE AMINOTRANSFERASE"/>
    <property type="match status" value="1"/>
</dbReference>
<dbReference type="InterPro" id="IPR004839">
    <property type="entry name" value="Aminotransferase_I/II_large"/>
</dbReference>
<dbReference type="NCBIfam" id="TIGR01265">
    <property type="entry name" value="tyr_nico_aTase"/>
    <property type="match status" value="1"/>
</dbReference>
<evidence type="ECO:0000256" key="3">
    <source>
        <dbReference type="ARBA" id="ARBA00022576"/>
    </source>
</evidence>
<evidence type="ECO:0000256" key="8">
    <source>
        <dbReference type="SAM" id="MobiDB-lite"/>
    </source>
</evidence>
<dbReference type="GO" id="GO:0004838">
    <property type="term" value="F:L-tyrosine-2-oxoglutarate transaminase activity"/>
    <property type="evidence" value="ECO:0007669"/>
    <property type="project" value="TreeGrafter"/>
</dbReference>
<keyword evidence="4" id="KW-0808">Transferase</keyword>
<evidence type="ECO:0000313" key="10">
    <source>
        <dbReference type="EMBL" id="CAJ1945214.1"/>
    </source>
</evidence>
<feature type="region of interest" description="Disordered" evidence="8">
    <location>
        <begin position="53"/>
        <end position="74"/>
    </location>
</feature>
<reference evidence="10" key="1">
    <citation type="submission" date="2023-08" db="EMBL/GenBank/DDBJ databases">
        <authorList>
            <person name="Audoor S."/>
            <person name="Bilcke G."/>
        </authorList>
    </citation>
    <scope>NUCLEOTIDE SEQUENCE</scope>
</reference>
<keyword evidence="11" id="KW-1185">Reference proteome</keyword>
<dbReference type="GO" id="GO:0030170">
    <property type="term" value="F:pyridoxal phosphate binding"/>
    <property type="evidence" value="ECO:0007669"/>
    <property type="project" value="InterPro"/>
</dbReference>
<accession>A0AAD2CW12</accession>
<organism evidence="10 11">
    <name type="scientific">Cylindrotheca closterium</name>
    <dbReference type="NCBI Taxonomy" id="2856"/>
    <lineage>
        <taxon>Eukaryota</taxon>
        <taxon>Sar</taxon>
        <taxon>Stramenopiles</taxon>
        <taxon>Ochrophyta</taxon>
        <taxon>Bacillariophyta</taxon>
        <taxon>Bacillariophyceae</taxon>
        <taxon>Bacillariophycidae</taxon>
        <taxon>Bacillariales</taxon>
        <taxon>Bacillariaceae</taxon>
        <taxon>Cylindrotheca</taxon>
    </lineage>
</organism>
<evidence type="ECO:0000256" key="4">
    <source>
        <dbReference type="ARBA" id="ARBA00022679"/>
    </source>
</evidence>
<evidence type="ECO:0000256" key="1">
    <source>
        <dbReference type="ARBA" id="ARBA00001933"/>
    </source>
</evidence>